<reference evidence="2 3" key="1">
    <citation type="submission" date="2020-01" db="EMBL/GenBank/DDBJ databases">
        <authorList>
            <consortium name="DOE Joint Genome Institute"/>
            <person name="Haridas S."/>
            <person name="Albert R."/>
            <person name="Binder M."/>
            <person name="Bloem J."/>
            <person name="Labutti K."/>
            <person name="Salamov A."/>
            <person name="Andreopoulos B."/>
            <person name="Baker S.E."/>
            <person name="Barry K."/>
            <person name="Bills G."/>
            <person name="Bluhm B.H."/>
            <person name="Cannon C."/>
            <person name="Castanera R."/>
            <person name="Culley D.E."/>
            <person name="Daum C."/>
            <person name="Ezra D."/>
            <person name="Gonzalez J.B."/>
            <person name="Henrissat B."/>
            <person name="Kuo A."/>
            <person name="Liang C."/>
            <person name="Lipzen A."/>
            <person name="Lutzoni F."/>
            <person name="Magnuson J."/>
            <person name="Mondo S."/>
            <person name="Nolan M."/>
            <person name="Ohm R."/>
            <person name="Pangilinan J."/>
            <person name="Park H.-J.H."/>
            <person name="Ramirez L."/>
            <person name="Alfaro M."/>
            <person name="Sun H."/>
            <person name="Tritt A."/>
            <person name="Yoshinaga Y."/>
            <person name="Zwiers L.-H.L."/>
            <person name="Turgeon B.G."/>
            <person name="Goodwin S.B."/>
            <person name="Spatafora J.W."/>
            <person name="Crous P.W."/>
            <person name="Grigoriev I.V."/>
        </authorList>
    </citation>
    <scope>NUCLEOTIDE SEQUENCE [LARGE SCALE GENOMIC DNA]</scope>
    <source>
        <strain evidence="2 3">CBS 611.86</strain>
    </source>
</reference>
<feature type="compositionally biased region" description="Low complexity" evidence="1">
    <location>
        <begin position="87"/>
        <end position="98"/>
    </location>
</feature>
<evidence type="ECO:0000313" key="2">
    <source>
        <dbReference type="EMBL" id="KAF2877552.1"/>
    </source>
</evidence>
<evidence type="ECO:0000313" key="3">
    <source>
        <dbReference type="Proteomes" id="UP000481861"/>
    </source>
</evidence>
<proteinExistence type="predicted"/>
<dbReference type="EMBL" id="JAADJZ010000002">
    <property type="protein sequence ID" value="KAF2877552.1"/>
    <property type="molecule type" value="Genomic_DNA"/>
</dbReference>
<comment type="caution">
    <text evidence="2">The sequence shown here is derived from an EMBL/GenBank/DDBJ whole genome shotgun (WGS) entry which is preliminary data.</text>
</comment>
<dbReference type="AlphaFoldDB" id="A0A7C8IIQ1"/>
<keyword evidence="3" id="KW-1185">Reference proteome</keyword>
<feature type="region of interest" description="Disordered" evidence="1">
    <location>
        <begin position="55"/>
        <end position="98"/>
    </location>
</feature>
<organism evidence="2 3">
    <name type="scientific">Massariosphaeria phaeospora</name>
    <dbReference type="NCBI Taxonomy" id="100035"/>
    <lineage>
        <taxon>Eukaryota</taxon>
        <taxon>Fungi</taxon>
        <taxon>Dikarya</taxon>
        <taxon>Ascomycota</taxon>
        <taxon>Pezizomycotina</taxon>
        <taxon>Dothideomycetes</taxon>
        <taxon>Pleosporomycetidae</taxon>
        <taxon>Pleosporales</taxon>
        <taxon>Pleosporales incertae sedis</taxon>
        <taxon>Massariosphaeria</taxon>
    </lineage>
</organism>
<protein>
    <submittedName>
        <fullName evidence="2">Uncharacterized protein</fullName>
    </submittedName>
</protein>
<feature type="non-terminal residue" evidence="2">
    <location>
        <position position="1"/>
    </location>
</feature>
<name>A0A7C8IIQ1_9PLEO</name>
<evidence type="ECO:0000256" key="1">
    <source>
        <dbReference type="SAM" id="MobiDB-lite"/>
    </source>
</evidence>
<feature type="compositionally biased region" description="Low complexity" evidence="1">
    <location>
        <begin position="55"/>
        <end position="64"/>
    </location>
</feature>
<gene>
    <name evidence="2" type="ORF">BDV95DRAFT_674136</name>
</gene>
<sequence length="111" mass="11358">HQLGCRRLVVAFTASPRFCASSAALCGALLSIPWRATPAIPAPCAHSLARNPFTTSTTSTTSTTALLPRSAGSDGLLPRPRPGSKHTATATATATDTDTPSAALLGHCLVY</sequence>
<accession>A0A7C8IIQ1</accession>
<dbReference type="Proteomes" id="UP000481861">
    <property type="component" value="Unassembled WGS sequence"/>
</dbReference>